<dbReference type="PROSITE" id="PS00591">
    <property type="entry name" value="GH10_1"/>
    <property type="match status" value="1"/>
</dbReference>
<comment type="similarity">
    <text evidence="2 10">Belongs to the glycosyl hydrolase 10 (cellulase F) family.</text>
</comment>
<name>A0A1Y2DM53_9FUNG</name>
<evidence type="ECO:0000256" key="10">
    <source>
        <dbReference type="RuleBase" id="RU361174"/>
    </source>
</evidence>
<dbReference type="Gene3D" id="3.20.20.80">
    <property type="entry name" value="Glycosidases"/>
    <property type="match status" value="1"/>
</dbReference>
<evidence type="ECO:0000256" key="4">
    <source>
        <dbReference type="ARBA" id="ARBA00022729"/>
    </source>
</evidence>
<keyword evidence="5 10" id="KW-0378">Hydrolase</keyword>
<comment type="caution">
    <text evidence="12">The sequence shown here is derived from an EMBL/GenBank/DDBJ whole genome shotgun (WGS) entry which is preliminary data.</text>
</comment>
<evidence type="ECO:0000313" key="12">
    <source>
        <dbReference type="EMBL" id="ORY60340.1"/>
    </source>
</evidence>
<dbReference type="OrthoDB" id="2146744at2759"/>
<evidence type="ECO:0000256" key="6">
    <source>
        <dbReference type="ARBA" id="ARBA00023277"/>
    </source>
</evidence>
<evidence type="ECO:0000256" key="3">
    <source>
        <dbReference type="ARBA" id="ARBA00022651"/>
    </source>
</evidence>
<evidence type="ECO:0000256" key="7">
    <source>
        <dbReference type="ARBA" id="ARBA00023295"/>
    </source>
</evidence>
<feature type="active site" description="Nucleophile" evidence="9">
    <location>
        <position position="190"/>
    </location>
</feature>
<dbReference type="PROSITE" id="PS51760">
    <property type="entry name" value="GH10_2"/>
    <property type="match status" value="1"/>
</dbReference>
<evidence type="ECO:0000256" key="5">
    <source>
        <dbReference type="ARBA" id="ARBA00022801"/>
    </source>
</evidence>
<dbReference type="Pfam" id="PF00331">
    <property type="entry name" value="Glyco_hydro_10"/>
    <property type="match status" value="1"/>
</dbReference>
<dbReference type="PANTHER" id="PTHR31490">
    <property type="entry name" value="GLYCOSYL HYDROLASE"/>
    <property type="match status" value="1"/>
</dbReference>
<dbReference type="GO" id="GO:0045493">
    <property type="term" value="P:xylan catabolic process"/>
    <property type="evidence" value="ECO:0007669"/>
    <property type="project" value="UniProtKB-KW"/>
</dbReference>
<dbReference type="InterPro" id="IPR017853">
    <property type="entry name" value="GH"/>
</dbReference>
<keyword evidence="4" id="KW-0732">Signal</keyword>
<feature type="non-terminal residue" evidence="12">
    <location>
        <position position="1"/>
    </location>
</feature>
<evidence type="ECO:0000259" key="11">
    <source>
        <dbReference type="PROSITE" id="PS51760"/>
    </source>
</evidence>
<sequence>DETVAFAKKYGAKFRGHNLFWPAYSPQWFQDAHDGSDPEAVKEYILDYVAKVLDHYKDEEDIIYWDVINESVTDDSTAKNIKLRTGSDHSNEFKGWDTYTEDIFKVAREHTNENVKLFYNDYNAEANNGNFDGKTGAVFEYIRSMREKGVPIDGVGLQMHVSCTWTPNYEQLTKLISQYEEIGVEVHITEIDVKRTECKSAEAQKEVFMNIFKACFDHENCKVFTVWGSYDEESWVGVENEPVLFDVDMYPKDIY</sequence>
<keyword evidence="13" id="KW-1185">Reference proteome</keyword>
<dbReference type="InterPro" id="IPR001000">
    <property type="entry name" value="GH10_dom"/>
</dbReference>
<evidence type="ECO:0000256" key="1">
    <source>
        <dbReference type="ARBA" id="ARBA00000681"/>
    </source>
</evidence>
<dbReference type="STRING" id="1754190.A0A1Y2DM53"/>
<keyword evidence="7 10" id="KW-0326">Glycosidase</keyword>
<accession>A0A1Y2DM53</accession>
<dbReference type="Proteomes" id="UP000193920">
    <property type="component" value="Unassembled WGS sequence"/>
</dbReference>
<dbReference type="SUPFAM" id="SSF51445">
    <property type="entry name" value="(Trans)glycosidases"/>
    <property type="match status" value="1"/>
</dbReference>
<evidence type="ECO:0000256" key="8">
    <source>
        <dbReference type="ARBA" id="ARBA00023326"/>
    </source>
</evidence>
<dbReference type="EC" id="3.2.1.8" evidence="10"/>
<comment type="catalytic activity">
    <reaction evidence="1 10">
        <text>Endohydrolysis of (1-&gt;4)-beta-D-xylosidic linkages in xylans.</text>
        <dbReference type="EC" id="3.2.1.8"/>
    </reaction>
</comment>
<dbReference type="InterPro" id="IPR044846">
    <property type="entry name" value="GH10"/>
</dbReference>
<dbReference type="PANTHER" id="PTHR31490:SF88">
    <property type="entry name" value="BETA-XYLANASE"/>
    <property type="match status" value="1"/>
</dbReference>
<feature type="domain" description="GH10" evidence="11">
    <location>
        <begin position="1"/>
        <end position="255"/>
    </location>
</feature>
<dbReference type="SMART" id="SM00633">
    <property type="entry name" value="Glyco_10"/>
    <property type="match status" value="1"/>
</dbReference>
<keyword evidence="8 10" id="KW-0624">Polysaccharide degradation</keyword>
<dbReference type="PRINTS" id="PR00134">
    <property type="entry name" value="GLHYDRLASE10"/>
</dbReference>
<dbReference type="EMBL" id="MCOG01000062">
    <property type="protein sequence ID" value="ORY60340.1"/>
    <property type="molecule type" value="Genomic_DNA"/>
</dbReference>
<dbReference type="AlphaFoldDB" id="A0A1Y2DM53"/>
<reference evidence="12 13" key="1">
    <citation type="submission" date="2016-08" db="EMBL/GenBank/DDBJ databases">
        <title>A Parts List for Fungal Cellulosomes Revealed by Comparative Genomics.</title>
        <authorList>
            <consortium name="DOE Joint Genome Institute"/>
            <person name="Haitjema C.H."/>
            <person name="Gilmore S.P."/>
            <person name="Henske J.K."/>
            <person name="Solomon K.V."/>
            <person name="De Groot R."/>
            <person name="Kuo A."/>
            <person name="Mondo S.J."/>
            <person name="Salamov A.A."/>
            <person name="Labutti K."/>
            <person name="Zhao Z."/>
            <person name="Chiniquy J."/>
            <person name="Barry K."/>
            <person name="Brewer H.M."/>
            <person name="Purvine S.O."/>
            <person name="Wright A.T."/>
            <person name="Boxma B."/>
            <person name="Van Alen T."/>
            <person name="Hackstein J.H."/>
            <person name="Baker S.E."/>
            <person name="Grigoriev I.V."/>
            <person name="O'Malley M.A."/>
        </authorList>
    </citation>
    <scope>NUCLEOTIDE SEQUENCE [LARGE SCALE GENOMIC DNA]</scope>
    <source>
        <strain evidence="12 13">G1</strain>
    </source>
</reference>
<dbReference type="GO" id="GO:0031176">
    <property type="term" value="F:endo-1,4-beta-xylanase activity"/>
    <property type="evidence" value="ECO:0007669"/>
    <property type="project" value="UniProtKB-EC"/>
</dbReference>
<keyword evidence="6 10" id="KW-0119">Carbohydrate metabolism</keyword>
<evidence type="ECO:0000256" key="9">
    <source>
        <dbReference type="PROSITE-ProRule" id="PRU10061"/>
    </source>
</evidence>
<proteinExistence type="inferred from homology"/>
<protein>
    <recommendedName>
        <fullName evidence="10">Beta-xylanase</fullName>
        <ecNumber evidence="10">3.2.1.8</ecNumber>
    </recommendedName>
</protein>
<evidence type="ECO:0000256" key="2">
    <source>
        <dbReference type="ARBA" id="ARBA00007495"/>
    </source>
</evidence>
<feature type="non-terminal residue" evidence="12">
    <location>
        <position position="255"/>
    </location>
</feature>
<evidence type="ECO:0000313" key="13">
    <source>
        <dbReference type="Proteomes" id="UP000193920"/>
    </source>
</evidence>
<keyword evidence="3" id="KW-0858">Xylan degradation</keyword>
<organism evidence="12 13">
    <name type="scientific">Neocallimastix californiae</name>
    <dbReference type="NCBI Taxonomy" id="1754190"/>
    <lineage>
        <taxon>Eukaryota</taxon>
        <taxon>Fungi</taxon>
        <taxon>Fungi incertae sedis</taxon>
        <taxon>Chytridiomycota</taxon>
        <taxon>Chytridiomycota incertae sedis</taxon>
        <taxon>Neocallimastigomycetes</taxon>
        <taxon>Neocallimastigales</taxon>
        <taxon>Neocallimastigaceae</taxon>
        <taxon>Neocallimastix</taxon>
    </lineage>
</organism>
<dbReference type="InterPro" id="IPR031158">
    <property type="entry name" value="GH10_AS"/>
</dbReference>
<gene>
    <name evidence="12" type="ORF">LY90DRAFT_302893</name>
</gene>